<evidence type="ECO:0000313" key="1">
    <source>
        <dbReference type="EMBL" id="GIN95826.1"/>
    </source>
</evidence>
<keyword evidence="2" id="KW-1185">Reference proteome</keyword>
<name>A0ABQ4KUZ7_SIMTE</name>
<organism evidence="1 2">
    <name type="scientific">Siminovitchia terrae</name>
    <name type="common">Bacillus terrae</name>
    <dbReference type="NCBI Taxonomy" id="1914933"/>
    <lineage>
        <taxon>Bacteria</taxon>
        <taxon>Bacillati</taxon>
        <taxon>Bacillota</taxon>
        <taxon>Bacilli</taxon>
        <taxon>Bacillales</taxon>
        <taxon>Bacillaceae</taxon>
        <taxon>Siminovitchia</taxon>
    </lineage>
</organism>
<accession>A0ABQ4KUZ7</accession>
<comment type="caution">
    <text evidence="1">The sequence shown here is derived from an EMBL/GenBank/DDBJ whole genome shotgun (WGS) entry which is preliminary data.</text>
</comment>
<evidence type="ECO:0000313" key="2">
    <source>
        <dbReference type="Proteomes" id="UP000680670"/>
    </source>
</evidence>
<protein>
    <submittedName>
        <fullName evidence="1">Uncharacterized protein</fullName>
    </submittedName>
</protein>
<reference evidence="1 2" key="1">
    <citation type="submission" date="2021-03" db="EMBL/GenBank/DDBJ databases">
        <title>Antimicrobial resistance genes in bacteria isolated from Japanese honey, and their potential for conferring macrolide and lincosamide resistance in the American foulbrood pathogen Paenibacillus larvae.</title>
        <authorList>
            <person name="Okamoto M."/>
            <person name="Kumagai M."/>
            <person name="Kanamori H."/>
            <person name="Takamatsu D."/>
        </authorList>
    </citation>
    <scope>NUCLEOTIDE SEQUENCE [LARGE SCALE GENOMIC DNA]</scope>
    <source>
        <strain evidence="1 2">J6TS1</strain>
    </source>
</reference>
<dbReference type="EMBL" id="BORJ01000003">
    <property type="protein sequence ID" value="GIN95826.1"/>
    <property type="molecule type" value="Genomic_DNA"/>
</dbReference>
<proteinExistence type="predicted"/>
<sequence length="92" mass="10703">MNTVARASKILNTKVLESDLVTYYIGCDLNDDVEKVYRLKELIKLSYKHHSNLYYLTTAIKIGQRSYSPLSYRFSLIFLVMLILCSCRSNLE</sequence>
<gene>
    <name evidence="1" type="ORF">J6TS1_16960</name>
</gene>
<dbReference type="Proteomes" id="UP000680670">
    <property type="component" value="Unassembled WGS sequence"/>
</dbReference>